<proteinExistence type="predicted"/>
<dbReference type="InterPro" id="IPR042178">
    <property type="entry name" value="Serpin_sf_1"/>
</dbReference>
<dbReference type="Gene3D" id="2.30.39.10">
    <property type="entry name" value="Alpha-1-antitrypsin, domain 1"/>
    <property type="match status" value="1"/>
</dbReference>
<evidence type="ECO:0000313" key="3">
    <source>
        <dbReference type="Proteomes" id="UP000694569"/>
    </source>
</evidence>
<dbReference type="GO" id="GO:0005615">
    <property type="term" value="C:extracellular space"/>
    <property type="evidence" value="ECO:0007669"/>
    <property type="project" value="InterPro"/>
</dbReference>
<dbReference type="Ensembl" id="ENSLLET00000016858.1">
    <property type="protein sequence ID" value="ENSLLEP00000016236.1"/>
    <property type="gene ID" value="ENSLLEG00000010341.1"/>
</dbReference>
<protein>
    <recommendedName>
        <fullName evidence="1">Serpin domain-containing protein</fullName>
    </recommendedName>
</protein>
<keyword evidence="3" id="KW-1185">Reference proteome</keyword>
<reference evidence="2" key="2">
    <citation type="submission" date="2025-09" db="UniProtKB">
        <authorList>
            <consortium name="Ensembl"/>
        </authorList>
    </citation>
    <scope>IDENTIFICATION</scope>
</reference>
<dbReference type="GO" id="GO:0004867">
    <property type="term" value="F:serine-type endopeptidase inhibitor activity"/>
    <property type="evidence" value="ECO:0007669"/>
    <property type="project" value="InterPro"/>
</dbReference>
<dbReference type="PANTHER" id="PTHR11461">
    <property type="entry name" value="SERINE PROTEASE INHIBITOR, SERPIN"/>
    <property type="match status" value="1"/>
</dbReference>
<organism evidence="2 3">
    <name type="scientific">Leptobrachium leishanense</name>
    <name type="common">Leishan spiny toad</name>
    <dbReference type="NCBI Taxonomy" id="445787"/>
    <lineage>
        <taxon>Eukaryota</taxon>
        <taxon>Metazoa</taxon>
        <taxon>Chordata</taxon>
        <taxon>Craniata</taxon>
        <taxon>Vertebrata</taxon>
        <taxon>Euteleostomi</taxon>
        <taxon>Amphibia</taxon>
        <taxon>Batrachia</taxon>
        <taxon>Anura</taxon>
        <taxon>Pelobatoidea</taxon>
        <taxon>Megophryidae</taxon>
        <taxon>Leptobrachium</taxon>
    </lineage>
</organism>
<name>A0A8C5MS25_9ANUR</name>
<dbReference type="InterPro" id="IPR023796">
    <property type="entry name" value="Serpin_dom"/>
</dbReference>
<dbReference type="InterPro" id="IPR042185">
    <property type="entry name" value="Serpin_sf_2"/>
</dbReference>
<dbReference type="InterPro" id="IPR000215">
    <property type="entry name" value="Serpin_fam"/>
</dbReference>
<dbReference type="AlphaFoldDB" id="A0A8C5MS25"/>
<dbReference type="SUPFAM" id="SSF56574">
    <property type="entry name" value="Serpins"/>
    <property type="match status" value="1"/>
</dbReference>
<sequence>MINTRVDVSLPRFNMEESYDFGQHLINMGIVDAFSQQKANLLGISDKSLYVSKVVHKAIVEVNEDGTEAAAGTGVVIIPKMLPLSFKADHPFQFYITHTETNCILFSGKCISP</sequence>
<dbReference type="InterPro" id="IPR036186">
    <property type="entry name" value="Serpin_sf"/>
</dbReference>
<evidence type="ECO:0000313" key="2">
    <source>
        <dbReference type="Ensembl" id="ENSLLEP00000016236.1"/>
    </source>
</evidence>
<reference evidence="2" key="1">
    <citation type="submission" date="2025-08" db="UniProtKB">
        <authorList>
            <consortium name="Ensembl"/>
        </authorList>
    </citation>
    <scope>IDENTIFICATION</scope>
</reference>
<accession>A0A8C5MS25</accession>
<dbReference type="OrthoDB" id="671595at2759"/>
<dbReference type="Gene3D" id="3.30.497.10">
    <property type="entry name" value="Antithrombin, subunit I, domain 2"/>
    <property type="match status" value="1"/>
</dbReference>
<dbReference type="Proteomes" id="UP000694569">
    <property type="component" value="Unplaced"/>
</dbReference>
<feature type="domain" description="Serpin" evidence="1">
    <location>
        <begin position="4"/>
        <end position="113"/>
    </location>
</feature>
<dbReference type="GeneTree" id="ENSGT00940000161560"/>
<evidence type="ECO:0000259" key="1">
    <source>
        <dbReference type="Pfam" id="PF00079"/>
    </source>
</evidence>
<dbReference type="Pfam" id="PF00079">
    <property type="entry name" value="Serpin"/>
    <property type="match status" value="1"/>
</dbReference>
<dbReference type="PANTHER" id="PTHR11461:SF384">
    <property type="entry name" value="LEUKOCYTE ELASTASE INHIBITOR"/>
    <property type="match status" value="1"/>
</dbReference>